<dbReference type="GO" id="GO:0004401">
    <property type="term" value="F:histidinol-phosphatase activity"/>
    <property type="evidence" value="ECO:0007669"/>
    <property type="project" value="UniProtKB-UniRule"/>
</dbReference>
<dbReference type="PROSITE" id="PS00629">
    <property type="entry name" value="IMP_1"/>
    <property type="match status" value="1"/>
</dbReference>
<dbReference type="EC" id="3.1.3.15" evidence="4 11"/>
<dbReference type="GO" id="GO:0007165">
    <property type="term" value="P:signal transduction"/>
    <property type="evidence" value="ECO:0007669"/>
    <property type="project" value="TreeGrafter"/>
</dbReference>
<comment type="pathway">
    <text evidence="2">Amino-acid biosynthesis; L-histidine biosynthesis; L-histidine from 5-phospho-alpha-D-ribose 1-diphosphate: step 8/9.</text>
</comment>
<keyword evidence="5" id="KW-0028">Amino-acid biosynthesis</keyword>
<keyword evidence="14" id="KW-1185">Reference proteome</keyword>
<dbReference type="OrthoDB" id="9772456at2"/>
<evidence type="ECO:0000256" key="7">
    <source>
        <dbReference type="ARBA" id="ARBA00022801"/>
    </source>
</evidence>
<gene>
    <name evidence="13" type="ORF">A9Q02_20575</name>
</gene>
<evidence type="ECO:0000256" key="4">
    <source>
        <dbReference type="ARBA" id="ARBA00013085"/>
    </source>
</evidence>
<dbReference type="RefSeq" id="WP_097655242.1">
    <property type="nucleotide sequence ID" value="NZ_LYXE01000185.1"/>
</dbReference>
<dbReference type="NCBIfam" id="TIGR02067">
    <property type="entry name" value="his_9_HisN"/>
    <property type="match status" value="1"/>
</dbReference>
<feature type="binding site" evidence="12">
    <location>
        <position position="69"/>
    </location>
    <ligand>
        <name>Mg(2+)</name>
        <dbReference type="ChEBI" id="CHEBI:18420"/>
        <label>1</label>
        <note>catalytic</note>
    </ligand>
</feature>
<dbReference type="UniPathway" id="UPA00031">
    <property type="reaction ID" value="UER00013"/>
</dbReference>
<dbReference type="PRINTS" id="PR00377">
    <property type="entry name" value="IMPHPHTASES"/>
</dbReference>
<dbReference type="PANTHER" id="PTHR20854">
    <property type="entry name" value="INOSITOL MONOPHOSPHATASE"/>
    <property type="match status" value="1"/>
</dbReference>
<keyword evidence="7" id="KW-0378">Hydrolase</keyword>
<dbReference type="Proteomes" id="UP000220922">
    <property type="component" value="Unassembled WGS sequence"/>
</dbReference>
<dbReference type="Gene3D" id="3.30.540.10">
    <property type="entry name" value="Fructose-1,6-Bisphosphatase, subunit A, domain 1"/>
    <property type="match status" value="1"/>
</dbReference>
<keyword evidence="6 12" id="KW-0479">Metal-binding</keyword>
<dbReference type="Pfam" id="PF00459">
    <property type="entry name" value="Inositol_P"/>
    <property type="match status" value="1"/>
</dbReference>
<evidence type="ECO:0000256" key="6">
    <source>
        <dbReference type="ARBA" id="ARBA00022723"/>
    </source>
</evidence>
<dbReference type="PANTHER" id="PTHR20854:SF4">
    <property type="entry name" value="INOSITOL-1-MONOPHOSPHATASE-RELATED"/>
    <property type="match status" value="1"/>
</dbReference>
<dbReference type="CDD" id="cd01641">
    <property type="entry name" value="Bacterial_IMPase_like_1"/>
    <property type="match status" value="1"/>
</dbReference>
<keyword evidence="9" id="KW-0368">Histidine biosynthesis</keyword>
<evidence type="ECO:0000256" key="1">
    <source>
        <dbReference type="ARBA" id="ARBA00001946"/>
    </source>
</evidence>
<dbReference type="FunFam" id="3.30.540.10:FF:000003">
    <property type="entry name" value="Inositol-1-monophosphatase"/>
    <property type="match status" value="1"/>
</dbReference>
<comment type="catalytic activity">
    <reaction evidence="10">
        <text>L-histidinol phosphate + H2O = L-histidinol + phosphate</text>
        <dbReference type="Rhea" id="RHEA:14465"/>
        <dbReference type="ChEBI" id="CHEBI:15377"/>
        <dbReference type="ChEBI" id="CHEBI:43474"/>
        <dbReference type="ChEBI" id="CHEBI:57699"/>
        <dbReference type="ChEBI" id="CHEBI:57980"/>
        <dbReference type="EC" id="3.1.3.15"/>
    </reaction>
</comment>
<dbReference type="SUPFAM" id="SSF56655">
    <property type="entry name" value="Carbohydrate phosphatase"/>
    <property type="match status" value="1"/>
</dbReference>
<proteinExistence type="inferred from homology"/>
<dbReference type="AlphaFoldDB" id="A0A2H3L0K2"/>
<name>A0A2H3L0K2_9CHLR</name>
<comment type="caution">
    <text evidence="13">The sequence shown here is derived from an EMBL/GenBank/DDBJ whole genome shotgun (WGS) entry which is preliminary data.</text>
</comment>
<dbReference type="InterPro" id="IPR020583">
    <property type="entry name" value="Inositol_monoP_metal-BS"/>
</dbReference>
<evidence type="ECO:0000313" key="13">
    <source>
        <dbReference type="EMBL" id="PDV96667.1"/>
    </source>
</evidence>
<protein>
    <recommendedName>
        <fullName evidence="4 11">Histidinol-phosphatase</fullName>
        <ecNumber evidence="4 11">3.1.3.15</ecNumber>
    </recommendedName>
</protein>
<evidence type="ECO:0000256" key="12">
    <source>
        <dbReference type="PIRSR" id="PIRSR600760-2"/>
    </source>
</evidence>
<dbReference type="GO" id="GO:0008934">
    <property type="term" value="F:inositol monophosphate 1-phosphatase activity"/>
    <property type="evidence" value="ECO:0007669"/>
    <property type="project" value="TreeGrafter"/>
</dbReference>
<evidence type="ECO:0000256" key="11">
    <source>
        <dbReference type="NCBIfam" id="TIGR02067"/>
    </source>
</evidence>
<dbReference type="EMBL" id="LYXE01000185">
    <property type="protein sequence ID" value="PDV96667.1"/>
    <property type="molecule type" value="Genomic_DNA"/>
</dbReference>
<feature type="binding site" evidence="12">
    <location>
        <position position="211"/>
    </location>
    <ligand>
        <name>Mg(2+)</name>
        <dbReference type="ChEBI" id="CHEBI:18420"/>
        <label>1</label>
        <note>catalytic</note>
    </ligand>
</feature>
<evidence type="ECO:0000256" key="8">
    <source>
        <dbReference type="ARBA" id="ARBA00022842"/>
    </source>
</evidence>
<keyword evidence="8 12" id="KW-0460">Magnesium</keyword>
<evidence type="ECO:0000256" key="2">
    <source>
        <dbReference type="ARBA" id="ARBA00004970"/>
    </source>
</evidence>
<dbReference type="GO" id="GO:0000105">
    <property type="term" value="P:L-histidine biosynthetic process"/>
    <property type="evidence" value="ECO:0007669"/>
    <property type="project" value="UniProtKB-UniRule"/>
</dbReference>
<evidence type="ECO:0000313" key="14">
    <source>
        <dbReference type="Proteomes" id="UP000220922"/>
    </source>
</evidence>
<evidence type="ECO:0000256" key="5">
    <source>
        <dbReference type="ARBA" id="ARBA00022605"/>
    </source>
</evidence>
<feature type="binding site" evidence="12">
    <location>
        <position position="86"/>
    </location>
    <ligand>
        <name>Mg(2+)</name>
        <dbReference type="ChEBI" id="CHEBI:18420"/>
        <label>1</label>
        <note>catalytic</note>
    </ligand>
</feature>
<reference evidence="13 14" key="1">
    <citation type="submission" date="2016-05" db="EMBL/GenBank/DDBJ databases">
        <authorList>
            <person name="Lavstsen T."/>
            <person name="Jespersen J.S."/>
        </authorList>
    </citation>
    <scope>NUCLEOTIDE SEQUENCE [LARGE SCALE GENOMIC DNA]</scope>
    <source>
        <strain evidence="13 14">B7-9</strain>
    </source>
</reference>
<dbReference type="InterPro" id="IPR011809">
    <property type="entry name" value="His_9_proposed"/>
</dbReference>
<accession>A0A2H3L0K2</accession>
<evidence type="ECO:0000256" key="10">
    <source>
        <dbReference type="ARBA" id="ARBA00049158"/>
    </source>
</evidence>
<dbReference type="GO" id="GO:0006020">
    <property type="term" value="P:inositol metabolic process"/>
    <property type="evidence" value="ECO:0007669"/>
    <property type="project" value="TreeGrafter"/>
</dbReference>
<dbReference type="GO" id="GO:0046872">
    <property type="term" value="F:metal ion binding"/>
    <property type="evidence" value="ECO:0007669"/>
    <property type="project" value="UniProtKB-KW"/>
</dbReference>
<feature type="binding site" evidence="12">
    <location>
        <position position="88"/>
    </location>
    <ligand>
        <name>Mg(2+)</name>
        <dbReference type="ChEBI" id="CHEBI:18420"/>
        <label>1</label>
        <note>catalytic</note>
    </ligand>
</feature>
<evidence type="ECO:0000256" key="9">
    <source>
        <dbReference type="ARBA" id="ARBA00023102"/>
    </source>
</evidence>
<dbReference type="Gene3D" id="3.40.190.80">
    <property type="match status" value="1"/>
</dbReference>
<organism evidence="13 14">
    <name type="scientific">Candidatus Chloroploca asiatica</name>
    <dbReference type="NCBI Taxonomy" id="1506545"/>
    <lineage>
        <taxon>Bacteria</taxon>
        <taxon>Bacillati</taxon>
        <taxon>Chloroflexota</taxon>
        <taxon>Chloroflexia</taxon>
        <taxon>Chloroflexales</taxon>
        <taxon>Chloroflexineae</taxon>
        <taxon>Oscillochloridaceae</taxon>
        <taxon>Candidatus Chloroploca</taxon>
    </lineage>
</organism>
<dbReference type="InterPro" id="IPR000760">
    <property type="entry name" value="Inositol_monophosphatase-like"/>
</dbReference>
<evidence type="ECO:0000256" key="3">
    <source>
        <dbReference type="ARBA" id="ARBA00009759"/>
    </source>
</evidence>
<comment type="similarity">
    <text evidence="3">Belongs to the inositol monophosphatase superfamily.</text>
</comment>
<comment type="cofactor">
    <cofactor evidence="1 12">
        <name>Mg(2+)</name>
        <dbReference type="ChEBI" id="CHEBI:18420"/>
    </cofactor>
</comment>
<sequence length="256" mass="27954">MTNELQDILDFAHQLAWQAGKITLRYFQSDLLVDRKADDSPVTIADREAEAFLRAALSERYPDHAILGEEEGLTGVATSSYRWILDPIDGTKSFIRGVPLYGVMMALLREHEPVLGVVNMPATGEIVYAARGAGCWWNGRPCRVSSVSSLRESLVVATIAHGYEQYGKDAALARILNACGLFRTWGDCYGHLLVATGRAEVALDPIMNIWDNAALLPILEEAGGTFTDWQGVATIERGDGISTNGLVLDELMEVIG</sequence>
<feature type="binding site" evidence="12">
    <location>
        <position position="89"/>
    </location>
    <ligand>
        <name>Mg(2+)</name>
        <dbReference type="ChEBI" id="CHEBI:18420"/>
        <label>1</label>
        <note>catalytic</note>
    </ligand>
</feature>